<sequence length="392" mass="42413">MLTILVPQCCWAQGIVDQVHGLHGVLDKLYKEMLPMCADLIGVGRAIAGFAATFYIGYRVWKHIANAEPVDFFPLFRPFCLGFCILIFPQVIALCNSILKPTVVGTEALRQKANSSVAALLAKREEEMKKTVSYRMYGINDGQGDRDLWMLYTHDDEVGDEGLLGSIGNDIEFAMSKAYYNFKSGFKEFISFVLQLLYEAAALCINTVRTFNLLVLALLGPFVFGLACFDGFAHTLTVYLARYVNFYLWLPIANILGALLGKIQEGMLKLDIDQITQYGDTFFTSSDVGYLIFMIIGIISYTTIPNLSNMVVNSGGGSALTAKITSMAAIAPTTAAAMATGGVSTAALMVDRAGGMAGDAFGNMNLMMSQGMGAHGTGSGYFGSKLSDDPNS</sequence>
<dbReference type="NCBIfam" id="TIGR03782">
    <property type="entry name" value="Bac_Flav_CT_J"/>
    <property type="match status" value="1"/>
</dbReference>
<name>A0ABY4I017_CHIFI</name>
<dbReference type="Proteomes" id="UP000830198">
    <property type="component" value="Chromosome"/>
</dbReference>
<feature type="transmembrane region" description="Helical" evidence="1">
    <location>
        <begin position="282"/>
        <end position="304"/>
    </location>
</feature>
<protein>
    <submittedName>
        <fullName evidence="3">Conjugative transposon protein TraJ</fullName>
    </submittedName>
</protein>
<keyword evidence="1" id="KW-0472">Membrane</keyword>
<keyword evidence="1" id="KW-1133">Transmembrane helix</keyword>
<keyword evidence="1" id="KW-0812">Transmembrane</keyword>
<organism evidence="3 4">
    <name type="scientific">Chitinophaga filiformis</name>
    <name type="common">Myxococcus filiformis</name>
    <name type="synonym">Flexibacter filiformis</name>
    <dbReference type="NCBI Taxonomy" id="104663"/>
    <lineage>
        <taxon>Bacteria</taxon>
        <taxon>Pseudomonadati</taxon>
        <taxon>Bacteroidota</taxon>
        <taxon>Chitinophagia</taxon>
        <taxon>Chitinophagales</taxon>
        <taxon>Chitinophagaceae</taxon>
        <taxon>Chitinophaga</taxon>
    </lineage>
</organism>
<proteinExistence type="predicted"/>
<evidence type="ECO:0000313" key="4">
    <source>
        <dbReference type="Proteomes" id="UP000830198"/>
    </source>
</evidence>
<reference evidence="3 4" key="1">
    <citation type="submission" date="2022-04" db="EMBL/GenBank/DDBJ databases">
        <title>The arsenic-methylating capacity of Chitinophaga filiformis YT5 during chitin decomposition.</title>
        <authorList>
            <person name="Chen G."/>
            <person name="Liang Y."/>
        </authorList>
    </citation>
    <scope>NUCLEOTIDE SEQUENCE [LARGE SCALE GENOMIC DNA]</scope>
    <source>
        <strain evidence="3 4">YT5</strain>
    </source>
</reference>
<dbReference type="EMBL" id="CP095855">
    <property type="protein sequence ID" value="UPK68026.1"/>
    <property type="molecule type" value="Genomic_DNA"/>
</dbReference>
<feature type="domain" description="Conjugative transposon TraJ C-terminal" evidence="2">
    <location>
        <begin position="18"/>
        <end position="383"/>
    </location>
</feature>
<feature type="transmembrane region" description="Helical" evidence="1">
    <location>
        <begin position="213"/>
        <end position="233"/>
    </location>
</feature>
<evidence type="ECO:0000313" key="3">
    <source>
        <dbReference type="EMBL" id="UPK68026.1"/>
    </source>
</evidence>
<dbReference type="RefSeq" id="WP_247810367.1">
    <property type="nucleotide sequence ID" value="NZ_CP095855.1"/>
</dbReference>
<evidence type="ECO:0000259" key="2">
    <source>
        <dbReference type="Pfam" id="PF07863"/>
    </source>
</evidence>
<feature type="transmembrane region" description="Helical" evidence="1">
    <location>
        <begin position="324"/>
        <end position="350"/>
    </location>
</feature>
<feature type="transmembrane region" description="Helical" evidence="1">
    <location>
        <begin position="239"/>
        <end position="261"/>
    </location>
</feature>
<feature type="transmembrane region" description="Helical" evidence="1">
    <location>
        <begin position="79"/>
        <end position="99"/>
    </location>
</feature>
<evidence type="ECO:0000256" key="1">
    <source>
        <dbReference type="SAM" id="Phobius"/>
    </source>
</evidence>
<keyword evidence="4" id="KW-1185">Reference proteome</keyword>
<feature type="transmembrane region" description="Helical" evidence="1">
    <location>
        <begin position="33"/>
        <end position="58"/>
    </location>
</feature>
<dbReference type="InterPro" id="IPR022393">
    <property type="entry name" value="Conjugative_transposon_TraJ"/>
</dbReference>
<accession>A0ABY4I017</accession>
<gene>
    <name evidence="3" type="primary">traJ</name>
    <name evidence="3" type="ORF">MYF79_24030</name>
</gene>
<dbReference type="Pfam" id="PF07863">
    <property type="entry name" value="CtnDOT_TraJ"/>
    <property type="match status" value="1"/>
</dbReference>
<dbReference type="InterPro" id="IPR012424">
    <property type="entry name" value="Conjugative_transposon_TraJ_C"/>
</dbReference>